<organism evidence="2">
    <name type="scientific">hydrothermal vent metagenome</name>
    <dbReference type="NCBI Taxonomy" id="652676"/>
    <lineage>
        <taxon>unclassified sequences</taxon>
        <taxon>metagenomes</taxon>
        <taxon>ecological metagenomes</taxon>
    </lineage>
</organism>
<protein>
    <submittedName>
        <fullName evidence="2">Serine/threonine protein phosphatase</fullName>
    </submittedName>
</protein>
<dbReference type="GO" id="GO:0110154">
    <property type="term" value="P:RNA decapping"/>
    <property type="evidence" value="ECO:0007669"/>
    <property type="project" value="TreeGrafter"/>
</dbReference>
<gene>
    <name evidence="2" type="ORF">MNB_SV-3-1042</name>
</gene>
<accession>A0A1W1C5D0</accession>
<dbReference type="GO" id="GO:0016791">
    <property type="term" value="F:phosphatase activity"/>
    <property type="evidence" value="ECO:0007669"/>
    <property type="project" value="TreeGrafter"/>
</dbReference>
<evidence type="ECO:0000313" key="2">
    <source>
        <dbReference type="EMBL" id="SFV60986.1"/>
    </source>
</evidence>
<proteinExistence type="predicted"/>
<dbReference type="Pfam" id="PF00149">
    <property type="entry name" value="Metallophos"/>
    <property type="match status" value="1"/>
</dbReference>
<feature type="domain" description="Calcineurin-like phosphoesterase" evidence="1">
    <location>
        <begin position="5"/>
        <end position="177"/>
    </location>
</feature>
<dbReference type="PANTHER" id="PTHR42850">
    <property type="entry name" value="METALLOPHOSPHOESTERASE"/>
    <property type="match status" value="1"/>
</dbReference>
<reference evidence="2" key="1">
    <citation type="submission" date="2016-10" db="EMBL/GenBank/DDBJ databases">
        <authorList>
            <person name="de Groot N.N."/>
        </authorList>
    </citation>
    <scope>NUCLEOTIDE SEQUENCE</scope>
</reference>
<dbReference type="InterPro" id="IPR004843">
    <property type="entry name" value="Calcineurin-like_PHP"/>
</dbReference>
<dbReference type="AlphaFoldDB" id="A0A1W1C5D0"/>
<dbReference type="Gene3D" id="3.60.21.10">
    <property type="match status" value="1"/>
</dbReference>
<name>A0A1W1C5D0_9ZZZZ</name>
<evidence type="ECO:0000259" key="1">
    <source>
        <dbReference type="Pfam" id="PF00149"/>
    </source>
</evidence>
<dbReference type="CDD" id="cd00144">
    <property type="entry name" value="MPP_PPP_family"/>
    <property type="match status" value="1"/>
</dbReference>
<dbReference type="InterPro" id="IPR029052">
    <property type="entry name" value="Metallo-depent_PP-like"/>
</dbReference>
<dbReference type="GO" id="GO:0008803">
    <property type="term" value="F:bis(5'-nucleosyl)-tetraphosphatase (symmetrical) activity"/>
    <property type="evidence" value="ECO:0007669"/>
    <property type="project" value="TreeGrafter"/>
</dbReference>
<sequence>MNNTYIIGDVHGCLYTLKVLLTKLPKNANIIFVGDLIDKGNFSKEVISLVIENNYQCILGNHEALMINHIEDALLHQKESDWSTKKYFGGYKTIASYSDDMTTLKEHLSWLKTLPRYMEIDKYFITHAFALPYYKRRNNPNSYNGLMSNRPSDIDEWGWDWEDEYENYDVINIYGHQIVKKIDTSKNHIGIDTGAYRGYCLSAMCLDSKEIISVSTDIRDVK</sequence>
<dbReference type="SUPFAM" id="SSF56300">
    <property type="entry name" value="Metallo-dependent phosphatases"/>
    <property type="match status" value="1"/>
</dbReference>
<dbReference type="PANTHER" id="PTHR42850:SF4">
    <property type="entry name" value="ZINC-DEPENDENT ENDOPOLYPHOSPHATASE"/>
    <property type="match status" value="1"/>
</dbReference>
<dbReference type="GO" id="GO:0005737">
    <property type="term" value="C:cytoplasm"/>
    <property type="evidence" value="ECO:0007669"/>
    <property type="project" value="TreeGrafter"/>
</dbReference>
<dbReference type="EMBL" id="FPHI01000022">
    <property type="protein sequence ID" value="SFV60986.1"/>
    <property type="molecule type" value="Genomic_DNA"/>
</dbReference>
<dbReference type="InterPro" id="IPR050126">
    <property type="entry name" value="Ap4A_hydrolase"/>
</dbReference>